<keyword evidence="5" id="KW-0132">Cell division</keyword>
<dbReference type="PROSITE" id="PS50064">
    <property type="entry name" value="ZF_PARP_2"/>
    <property type="match status" value="1"/>
</dbReference>
<dbReference type="SUPFAM" id="SSF50249">
    <property type="entry name" value="Nucleic acid-binding proteins"/>
    <property type="match status" value="1"/>
</dbReference>
<dbReference type="AlphaFoldDB" id="A0A2A3EL55"/>
<feature type="region of interest" description="Disordered" evidence="21">
    <location>
        <begin position="765"/>
        <end position="835"/>
    </location>
</feature>
<dbReference type="FunFam" id="1.10.3260.10:FF:000002">
    <property type="entry name" value="DNA ligase"/>
    <property type="match status" value="1"/>
</dbReference>
<dbReference type="GO" id="GO:0070421">
    <property type="term" value="C:DNA ligase III-XRCC1 complex"/>
    <property type="evidence" value="ECO:0007669"/>
    <property type="project" value="TreeGrafter"/>
</dbReference>
<dbReference type="Gene3D" id="2.40.50.140">
    <property type="entry name" value="Nucleic acid-binding proteins"/>
    <property type="match status" value="1"/>
</dbReference>
<dbReference type="PANTHER" id="PTHR45674">
    <property type="entry name" value="DNA LIGASE 1/3 FAMILY MEMBER"/>
    <property type="match status" value="1"/>
</dbReference>
<protein>
    <recommendedName>
        <fullName evidence="19">DNA ligase</fullName>
        <ecNumber evidence="19">6.5.1.1</ecNumber>
    </recommendedName>
</protein>
<evidence type="ECO:0000256" key="13">
    <source>
        <dbReference type="ARBA" id="ARBA00022842"/>
    </source>
</evidence>
<evidence type="ECO:0000259" key="23">
    <source>
        <dbReference type="PROSITE" id="PS50160"/>
    </source>
</evidence>
<sequence length="940" mass="107221">MSNDEEKLFAVERAKSGRAKCKKCKCPIEKDTVRIAKLVANPFTEGKMKAWHHLTCLFEVFAKQRATTKKIDDPAEDVSGWEDLSKEDKAIVLRMIEEFEKNSKNHTPKGKGVEARKRKSEIGTESDASLSKKTKKKEKKEKEKEKKDSISSSEEEETDSSSATRSPEKRATKDDSFKEFQRVCNDVAREDAYTEKTAVLKRMFSKGSEGDGFKSDVKLWCRMLLPGAVKRVYNLQSKQLVKLFSRILLEDEDEMLEHLDRGDVAETIRFFFKRSVARKPAENSVLTIQQVDEFLQELSLLTKEEEQVSHFRSIISRCTLDDLKMIIRLIKHDLRINAGPKHILAAVHEDAYEAFQTSRDLNSVIERCLQPSSKSKKQESNSPNIKITLSLMTPVLPMLAEACKSVEMAMKKCPNGMLAEVKYDGERVQVHKKGDEFRYFSRSLKPVLSHKVNLFKNYIPQAFPDGDDLILDSEILMIDSNTGKPLPFGTLGIHKKAEFKDANACLFVFDCIYYNGHVLLHKSMIERRRILTERMTEIQNRIMLSETKEIHNSQDLAEMIAKVLKMGLEGLVLKDIHSKYEPGKRHWLKVKKDYLYNGAMADSADLVVLGAWYGTGNKGGMMSIFLMGCYDEDHDNWVTVTKVHTGHDDATLASLQDELDMIKIGKDPTKVPRWLRANKPMIPDFVAKDPKKQPVWEITGAEFTNQGVHTADGISIRFPRVTRIRPDKDWSFAITLNELRNLFKKNSESIDFTLLSKKEIDKRKTSEEDSSFLSTKAKREDERSKSPIRKNKDSKTIKTPSPKKSPAKPAASSPRTRSRSNGRNKDQRRHDAAEKNVFNERDTKATYYAFVDKDFIEYSAAGVPLNWIEGRKPKDGLPSDAKSLHNLTSNELEFEDVPKMVRHVSISWVEAAASTLEIQETEEHAVELAENYCSCPCSHR</sequence>
<dbReference type="InterPro" id="IPR000977">
    <property type="entry name" value="DNA_ligase_ATP-dep"/>
</dbReference>
<evidence type="ECO:0000256" key="12">
    <source>
        <dbReference type="ARBA" id="ARBA00022840"/>
    </source>
</evidence>
<keyword evidence="15 19" id="KW-0234">DNA repair</keyword>
<dbReference type="InterPro" id="IPR012308">
    <property type="entry name" value="DNA_ligase_ATP-dep_N"/>
</dbReference>
<dbReference type="Pfam" id="PF01068">
    <property type="entry name" value="DNA_ligase_A_M"/>
    <property type="match status" value="1"/>
</dbReference>
<dbReference type="Gene3D" id="1.10.3260.10">
    <property type="entry name" value="DNA ligase, ATP-dependent, N-terminal domain"/>
    <property type="match status" value="1"/>
</dbReference>
<evidence type="ECO:0000256" key="11">
    <source>
        <dbReference type="ARBA" id="ARBA00022833"/>
    </source>
</evidence>
<dbReference type="CDD" id="cd07967">
    <property type="entry name" value="OBF_DNA_ligase_III"/>
    <property type="match status" value="1"/>
</dbReference>
<keyword evidence="16" id="KW-0539">Nucleus</keyword>
<dbReference type="InterPro" id="IPR016059">
    <property type="entry name" value="DNA_ligase_ATP-dep_CS"/>
</dbReference>
<evidence type="ECO:0000256" key="3">
    <source>
        <dbReference type="ARBA" id="ARBA00007572"/>
    </source>
</evidence>
<accession>A0A2A3EL55</accession>
<evidence type="ECO:0000256" key="6">
    <source>
        <dbReference type="ARBA" id="ARBA00022705"/>
    </source>
</evidence>
<dbReference type="InterPro" id="IPR050191">
    <property type="entry name" value="ATP-dep_DNA_ligase"/>
</dbReference>
<keyword evidence="7" id="KW-0479">Metal-binding</keyword>
<comment type="cofactor">
    <cofactor evidence="1">
        <name>Mg(2+)</name>
        <dbReference type="ChEBI" id="CHEBI:18420"/>
    </cofactor>
</comment>
<dbReference type="InterPro" id="IPR036599">
    <property type="entry name" value="DNA_ligase_N_sf"/>
</dbReference>
<keyword evidence="8 19" id="KW-0547">Nucleotide-binding</keyword>
<dbReference type="OrthoDB" id="206088at2759"/>
<dbReference type="InterPro" id="IPR001510">
    <property type="entry name" value="Znf_PARP"/>
</dbReference>
<feature type="compositionally biased region" description="Basic and acidic residues" evidence="21">
    <location>
        <begin position="777"/>
        <end position="796"/>
    </location>
</feature>
<evidence type="ECO:0000256" key="7">
    <source>
        <dbReference type="ARBA" id="ARBA00022723"/>
    </source>
</evidence>
<comment type="similarity">
    <text evidence="3 20">Belongs to the ATP-dependent DNA ligase family.</text>
</comment>
<dbReference type="GO" id="GO:0006302">
    <property type="term" value="P:double-strand break repair"/>
    <property type="evidence" value="ECO:0007669"/>
    <property type="project" value="TreeGrafter"/>
</dbReference>
<feature type="compositionally biased region" description="Basic and acidic residues" evidence="21">
    <location>
        <begin position="140"/>
        <end position="149"/>
    </location>
</feature>
<dbReference type="GO" id="GO:0003677">
    <property type="term" value="F:DNA binding"/>
    <property type="evidence" value="ECO:0007669"/>
    <property type="project" value="InterPro"/>
</dbReference>
<dbReference type="Pfam" id="PF04679">
    <property type="entry name" value="DNA_ligase_A_C"/>
    <property type="match status" value="1"/>
</dbReference>
<evidence type="ECO:0000256" key="20">
    <source>
        <dbReference type="RuleBase" id="RU004196"/>
    </source>
</evidence>
<dbReference type="Gene3D" id="3.30.1490.70">
    <property type="match status" value="1"/>
</dbReference>
<evidence type="ECO:0000256" key="17">
    <source>
        <dbReference type="ARBA" id="ARBA00023306"/>
    </source>
</evidence>
<keyword evidence="9 19" id="KW-0227">DNA damage</keyword>
<feature type="compositionally biased region" description="Basic and acidic residues" evidence="21">
    <location>
        <begin position="166"/>
        <end position="175"/>
    </location>
</feature>
<organism evidence="24 25">
    <name type="scientific">Apis cerana cerana</name>
    <name type="common">Oriental honeybee</name>
    <dbReference type="NCBI Taxonomy" id="94128"/>
    <lineage>
        <taxon>Eukaryota</taxon>
        <taxon>Metazoa</taxon>
        <taxon>Ecdysozoa</taxon>
        <taxon>Arthropoda</taxon>
        <taxon>Hexapoda</taxon>
        <taxon>Insecta</taxon>
        <taxon>Pterygota</taxon>
        <taxon>Neoptera</taxon>
        <taxon>Endopterygota</taxon>
        <taxon>Hymenoptera</taxon>
        <taxon>Apocrita</taxon>
        <taxon>Aculeata</taxon>
        <taxon>Apoidea</taxon>
        <taxon>Anthophila</taxon>
        <taxon>Apidae</taxon>
        <taxon>Apis</taxon>
    </lineage>
</organism>
<keyword evidence="25" id="KW-1185">Reference proteome</keyword>
<dbReference type="PROSITE" id="PS00697">
    <property type="entry name" value="DNA_LIGASE_A1"/>
    <property type="match status" value="1"/>
</dbReference>
<evidence type="ECO:0000256" key="19">
    <source>
        <dbReference type="RuleBase" id="RU000617"/>
    </source>
</evidence>
<reference evidence="24 25" key="1">
    <citation type="submission" date="2014-07" db="EMBL/GenBank/DDBJ databases">
        <title>Genomic and transcriptomic analysis on Apis cerana provide comprehensive insights into honey bee biology.</title>
        <authorList>
            <person name="Diao Q."/>
            <person name="Sun L."/>
            <person name="Zheng H."/>
            <person name="Zheng H."/>
            <person name="Xu S."/>
            <person name="Wang S."/>
            <person name="Zeng Z."/>
            <person name="Hu F."/>
            <person name="Su S."/>
            <person name="Wu J."/>
        </authorList>
    </citation>
    <scope>NUCLEOTIDE SEQUENCE [LARGE SCALE GENOMIC DNA]</scope>
    <source>
        <tissue evidence="24">Pupae without intestine</tissue>
    </source>
</reference>
<dbReference type="CDD" id="cd07902">
    <property type="entry name" value="Adenylation_DNA_ligase_III"/>
    <property type="match status" value="1"/>
</dbReference>
<dbReference type="GO" id="GO:0006310">
    <property type="term" value="P:DNA recombination"/>
    <property type="evidence" value="ECO:0007669"/>
    <property type="project" value="UniProtKB-KW"/>
</dbReference>
<dbReference type="GO" id="GO:0071897">
    <property type="term" value="P:DNA biosynthetic process"/>
    <property type="evidence" value="ECO:0007669"/>
    <property type="project" value="InterPro"/>
</dbReference>
<dbReference type="Gene3D" id="3.30.470.30">
    <property type="entry name" value="DNA ligase/mRNA capping enzyme"/>
    <property type="match status" value="1"/>
</dbReference>
<dbReference type="GO" id="GO:0003910">
    <property type="term" value="F:DNA ligase (ATP) activity"/>
    <property type="evidence" value="ECO:0007669"/>
    <property type="project" value="UniProtKB-EC"/>
</dbReference>
<keyword evidence="10" id="KW-0863">Zinc-finger</keyword>
<evidence type="ECO:0000256" key="18">
    <source>
        <dbReference type="ARBA" id="ARBA00034003"/>
    </source>
</evidence>
<dbReference type="Proteomes" id="UP000242457">
    <property type="component" value="Unassembled WGS sequence"/>
</dbReference>
<evidence type="ECO:0000259" key="22">
    <source>
        <dbReference type="PROSITE" id="PS50064"/>
    </source>
</evidence>
<comment type="subcellular location">
    <subcellularLocation>
        <location evidence="2">Nucleus</location>
    </subcellularLocation>
</comment>
<dbReference type="PANTHER" id="PTHR45674:SF9">
    <property type="entry name" value="DNA LIGASE 3"/>
    <property type="match status" value="1"/>
</dbReference>
<evidence type="ECO:0000256" key="14">
    <source>
        <dbReference type="ARBA" id="ARBA00023172"/>
    </source>
</evidence>
<evidence type="ECO:0000256" key="2">
    <source>
        <dbReference type="ARBA" id="ARBA00004123"/>
    </source>
</evidence>
<evidence type="ECO:0000256" key="16">
    <source>
        <dbReference type="ARBA" id="ARBA00023242"/>
    </source>
</evidence>
<proteinExistence type="inferred from homology"/>
<keyword evidence="4 19" id="KW-0436">Ligase</keyword>
<keyword evidence="13" id="KW-0460">Magnesium</keyword>
<feature type="compositionally biased region" description="Basic and acidic residues" evidence="21">
    <location>
        <begin position="823"/>
        <end position="835"/>
    </location>
</feature>
<dbReference type="Pfam" id="PF04675">
    <property type="entry name" value="DNA_ligase_A_N"/>
    <property type="match status" value="1"/>
</dbReference>
<evidence type="ECO:0000256" key="9">
    <source>
        <dbReference type="ARBA" id="ARBA00022763"/>
    </source>
</evidence>
<dbReference type="FunFam" id="3.30.470.30:FF:000003">
    <property type="entry name" value="DNA ligase"/>
    <property type="match status" value="1"/>
</dbReference>
<evidence type="ECO:0000256" key="15">
    <source>
        <dbReference type="ARBA" id="ARBA00023204"/>
    </source>
</evidence>
<dbReference type="STRING" id="94128.A0A2A3EL55"/>
<dbReference type="GO" id="GO:0051301">
    <property type="term" value="P:cell division"/>
    <property type="evidence" value="ECO:0007669"/>
    <property type="project" value="UniProtKB-KW"/>
</dbReference>
<dbReference type="InterPro" id="IPR012310">
    <property type="entry name" value="DNA_ligase_ATP-dep_cent"/>
</dbReference>
<dbReference type="InterPro" id="IPR036957">
    <property type="entry name" value="Znf_PARP_sf"/>
</dbReference>
<dbReference type="Gene3D" id="3.30.1740.10">
    <property type="entry name" value="Zinc finger, PARP-type"/>
    <property type="match status" value="1"/>
</dbReference>
<dbReference type="PROSITE" id="PS00347">
    <property type="entry name" value="ZF_PARP_1"/>
    <property type="match status" value="1"/>
</dbReference>
<dbReference type="FunFam" id="2.40.50.140:FF:000085">
    <property type="entry name" value="DNA ligase"/>
    <property type="match status" value="1"/>
</dbReference>
<dbReference type="Pfam" id="PF00645">
    <property type="entry name" value="zf-PARP"/>
    <property type="match status" value="1"/>
</dbReference>
<evidence type="ECO:0000256" key="10">
    <source>
        <dbReference type="ARBA" id="ARBA00022771"/>
    </source>
</evidence>
<keyword evidence="17" id="KW-0131">Cell cycle</keyword>
<dbReference type="NCBIfam" id="TIGR00574">
    <property type="entry name" value="dnl1"/>
    <property type="match status" value="1"/>
</dbReference>
<dbReference type="EMBL" id="KZ288215">
    <property type="protein sequence ID" value="PBC32495.1"/>
    <property type="molecule type" value="Genomic_DNA"/>
</dbReference>
<feature type="domain" description="ATP-dependent DNA ligase family profile" evidence="23">
    <location>
        <begin position="497"/>
        <end position="631"/>
    </location>
</feature>
<evidence type="ECO:0000256" key="4">
    <source>
        <dbReference type="ARBA" id="ARBA00022598"/>
    </source>
</evidence>
<feature type="region of interest" description="Disordered" evidence="21">
    <location>
        <begin position="102"/>
        <end position="175"/>
    </location>
</feature>
<name>A0A2A3EL55_APICC</name>
<dbReference type="SUPFAM" id="SSF117018">
    <property type="entry name" value="ATP-dependent DNA ligase DNA-binding domain"/>
    <property type="match status" value="1"/>
</dbReference>
<gene>
    <name evidence="24" type="ORF">APICC_08894</name>
</gene>
<evidence type="ECO:0000256" key="8">
    <source>
        <dbReference type="ARBA" id="ARBA00022741"/>
    </source>
</evidence>
<dbReference type="GO" id="GO:0008270">
    <property type="term" value="F:zinc ion binding"/>
    <property type="evidence" value="ECO:0007669"/>
    <property type="project" value="UniProtKB-KW"/>
</dbReference>
<dbReference type="InterPro" id="IPR012340">
    <property type="entry name" value="NA-bd_OB-fold"/>
</dbReference>
<dbReference type="PROSITE" id="PS50160">
    <property type="entry name" value="DNA_LIGASE_A3"/>
    <property type="match status" value="1"/>
</dbReference>
<dbReference type="EC" id="6.5.1.1" evidence="19"/>
<evidence type="ECO:0000256" key="1">
    <source>
        <dbReference type="ARBA" id="ARBA00001946"/>
    </source>
</evidence>
<dbReference type="GO" id="GO:0005524">
    <property type="term" value="F:ATP binding"/>
    <property type="evidence" value="ECO:0007669"/>
    <property type="project" value="UniProtKB-KW"/>
</dbReference>
<keyword evidence="12 19" id="KW-0067">ATP-binding</keyword>
<evidence type="ECO:0000313" key="24">
    <source>
        <dbReference type="EMBL" id="PBC32495.1"/>
    </source>
</evidence>
<evidence type="ECO:0000313" key="25">
    <source>
        <dbReference type="Proteomes" id="UP000242457"/>
    </source>
</evidence>
<evidence type="ECO:0000256" key="5">
    <source>
        <dbReference type="ARBA" id="ARBA00022618"/>
    </source>
</evidence>
<dbReference type="SMART" id="SM01336">
    <property type="entry name" value="zf-PARP"/>
    <property type="match status" value="1"/>
</dbReference>
<keyword evidence="6" id="KW-0235">DNA replication</keyword>
<comment type="catalytic activity">
    <reaction evidence="18 19">
        <text>ATP + (deoxyribonucleotide)n-3'-hydroxyl + 5'-phospho-(deoxyribonucleotide)m = (deoxyribonucleotide)n+m + AMP + diphosphate.</text>
        <dbReference type="EC" id="6.5.1.1"/>
    </reaction>
</comment>
<feature type="compositionally biased region" description="Low complexity" evidence="21">
    <location>
        <begin position="797"/>
        <end position="815"/>
    </location>
</feature>
<dbReference type="SUPFAM" id="SSF57716">
    <property type="entry name" value="Glucocorticoid receptor-like (DNA-binding domain)"/>
    <property type="match status" value="1"/>
</dbReference>
<keyword evidence="11" id="KW-0862">Zinc</keyword>
<dbReference type="SUPFAM" id="SSF56091">
    <property type="entry name" value="DNA ligase/mRNA capping enzyme, catalytic domain"/>
    <property type="match status" value="1"/>
</dbReference>
<evidence type="ECO:0000256" key="21">
    <source>
        <dbReference type="SAM" id="MobiDB-lite"/>
    </source>
</evidence>
<keyword evidence="14 19" id="KW-0233">DNA recombination</keyword>
<dbReference type="PROSITE" id="PS00333">
    <property type="entry name" value="DNA_LIGASE_A2"/>
    <property type="match status" value="1"/>
</dbReference>
<dbReference type="InterPro" id="IPR012309">
    <property type="entry name" value="DNA_ligase_ATP-dep_C"/>
</dbReference>
<dbReference type="GO" id="GO:0006273">
    <property type="term" value="P:lagging strand elongation"/>
    <property type="evidence" value="ECO:0007669"/>
    <property type="project" value="TreeGrafter"/>
</dbReference>
<feature type="domain" description="PARP-type" evidence="22">
    <location>
        <begin position="9"/>
        <end position="100"/>
    </location>
</feature>